<name>A0A0L8I475_OCTBM</name>
<organism evidence="1">
    <name type="scientific">Octopus bimaculoides</name>
    <name type="common">California two-spotted octopus</name>
    <dbReference type="NCBI Taxonomy" id="37653"/>
    <lineage>
        <taxon>Eukaryota</taxon>
        <taxon>Metazoa</taxon>
        <taxon>Spiralia</taxon>
        <taxon>Lophotrochozoa</taxon>
        <taxon>Mollusca</taxon>
        <taxon>Cephalopoda</taxon>
        <taxon>Coleoidea</taxon>
        <taxon>Octopodiformes</taxon>
        <taxon>Octopoda</taxon>
        <taxon>Incirrata</taxon>
        <taxon>Octopodidae</taxon>
        <taxon>Octopus</taxon>
    </lineage>
</organism>
<dbReference type="EMBL" id="KQ416666">
    <property type="protein sequence ID" value="KOF95880.1"/>
    <property type="molecule type" value="Genomic_DNA"/>
</dbReference>
<protein>
    <submittedName>
        <fullName evidence="1">Uncharacterized protein</fullName>
    </submittedName>
</protein>
<dbReference type="AlphaFoldDB" id="A0A0L8I475"/>
<reference evidence="1" key="1">
    <citation type="submission" date="2015-07" db="EMBL/GenBank/DDBJ databases">
        <title>MeaNS - Measles Nucleotide Surveillance Program.</title>
        <authorList>
            <person name="Tran T."/>
            <person name="Druce J."/>
        </authorList>
    </citation>
    <scope>NUCLEOTIDE SEQUENCE</scope>
    <source>
        <strain evidence="1">UCB-OBI-ISO-001</strain>
        <tissue evidence="1">Gonad</tissue>
    </source>
</reference>
<gene>
    <name evidence="1" type="ORF">OCBIM_22036966mg</name>
</gene>
<sequence>MFTEFNIHVNTNLIIANFLEITPGLKAKRRYQIYINSNVIPMSMGWLYQRKPLFQRMTKR</sequence>
<proteinExistence type="predicted"/>
<evidence type="ECO:0000313" key="1">
    <source>
        <dbReference type="EMBL" id="KOF95880.1"/>
    </source>
</evidence>
<accession>A0A0L8I475</accession>